<dbReference type="InterPro" id="IPR052955">
    <property type="entry name" value="UPF0703_membrane_permease"/>
</dbReference>
<feature type="domain" description="DUF1980" evidence="2">
    <location>
        <begin position="11"/>
        <end position="101"/>
    </location>
</feature>
<keyword evidence="1" id="KW-0472">Membrane</keyword>
<dbReference type="Pfam" id="PF09323">
    <property type="entry name" value="DUF1980"/>
    <property type="match status" value="1"/>
</dbReference>
<feature type="transmembrane region" description="Helical" evidence="1">
    <location>
        <begin position="12"/>
        <end position="32"/>
    </location>
</feature>
<dbReference type="RefSeq" id="WP_119970276.1">
    <property type="nucleotide sequence ID" value="NZ_CP032416.1"/>
</dbReference>
<dbReference type="KEGG" id="cfer:D4Z93_02875"/>
<dbReference type="NCBIfam" id="TIGR03943">
    <property type="entry name" value="TIGR03943 family putative permease subunit"/>
    <property type="match status" value="1"/>
</dbReference>
<keyword evidence="5" id="KW-1185">Reference proteome</keyword>
<feature type="transmembrane region" description="Helical" evidence="1">
    <location>
        <begin position="38"/>
        <end position="57"/>
    </location>
</feature>
<dbReference type="PANTHER" id="PTHR40047:SF1">
    <property type="entry name" value="UPF0703 PROTEIN YCGQ"/>
    <property type="match status" value="1"/>
</dbReference>
<evidence type="ECO:0000259" key="2">
    <source>
        <dbReference type="Pfam" id="PF09323"/>
    </source>
</evidence>
<feature type="transmembrane region" description="Helical" evidence="1">
    <location>
        <begin position="69"/>
        <end position="86"/>
    </location>
</feature>
<reference evidence="4 5" key="1">
    <citation type="journal article" date="2019" name="Int. J. Syst. Evol. Microbiol.">
        <title>Clostridium fermenticellae sp. nov., isolated from the mud in a fermentation cellar for the production of the Chinese liquor, baijiu.</title>
        <authorList>
            <person name="Xu P.X."/>
            <person name="Chai L.J."/>
            <person name="Qiu T."/>
            <person name="Zhang X.J."/>
            <person name="Lu Z.M."/>
            <person name="Xiao C."/>
            <person name="Wang S.T."/>
            <person name="Shen C.H."/>
            <person name="Shi J.S."/>
            <person name="Xu Z.H."/>
        </authorList>
    </citation>
    <scope>NUCLEOTIDE SEQUENCE [LARGE SCALE GENOMIC DNA]</scope>
    <source>
        <strain evidence="4 5">JN500901</strain>
    </source>
</reference>
<dbReference type="InterPro" id="IPR048493">
    <property type="entry name" value="DUF1980_N"/>
</dbReference>
<feature type="domain" description="DUF1980" evidence="3">
    <location>
        <begin position="115"/>
        <end position="252"/>
    </location>
</feature>
<evidence type="ECO:0000256" key="1">
    <source>
        <dbReference type="SAM" id="Phobius"/>
    </source>
</evidence>
<keyword evidence="1" id="KW-0812">Transmembrane</keyword>
<dbReference type="Proteomes" id="UP000266301">
    <property type="component" value="Chromosome"/>
</dbReference>
<protein>
    <submittedName>
        <fullName evidence="4">TIGR03943 family protein</fullName>
    </submittedName>
</protein>
<dbReference type="AlphaFoldDB" id="A0A386H1G6"/>
<name>A0A386H1G6_9CLOT</name>
<evidence type="ECO:0000313" key="4">
    <source>
        <dbReference type="EMBL" id="AYD39541.1"/>
    </source>
</evidence>
<accession>A0A386H1G6</accession>
<evidence type="ECO:0000259" key="3">
    <source>
        <dbReference type="Pfam" id="PF21537"/>
    </source>
</evidence>
<dbReference type="InterPro" id="IPR048447">
    <property type="entry name" value="DUF1980_C"/>
</dbReference>
<dbReference type="EMBL" id="CP032416">
    <property type="protein sequence ID" value="AYD39541.1"/>
    <property type="molecule type" value="Genomic_DNA"/>
</dbReference>
<sequence length="253" mass="29144">MKLNKSELKWFIILIGFTYYVYSLLSSGKIYLFLNPKMIKYVRFSFIVFLILTIFQIKRLFISEQDSNRKICFLVFLIPLFLGIYINPQGLNDEVTSKKGTIVMQNNISKNGQAFNPQPKNTHKDTPRDNVMTIDGKNFTHITDDICYNNPNKYKGKNVIITGFVFRDDTTSKNEFLIARLMMVCCAADTEVTGLLCDWTQASTLKNSKWFKITGTIDVETKNINGKKSTNPVIRVKNAEPAQQPQNQYIYPE</sequence>
<dbReference type="Pfam" id="PF21537">
    <property type="entry name" value="DUF1980_C"/>
    <property type="match status" value="1"/>
</dbReference>
<dbReference type="PANTHER" id="PTHR40047">
    <property type="entry name" value="UPF0703 PROTEIN YCGQ"/>
    <property type="match status" value="1"/>
</dbReference>
<gene>
    <name evidence="4" type="ORF">D4Z93_02875</name>
</gene>
<organism evidence="4 5">
    <name type="scientific">Clostridium fermenticellae</name>
    <dbReference type="NCBI Taxonomy" id="2068654"/>
    <lineage>
        <taxon>Bacteria</taxon>
        <taxon>Bacillati</taxon>
        <taxon>Bacillota</taxon>
        <taxon>Clostridia</taxon>
        <taxon>Eubacteriales</taxon>
        <taxon>Clostridiaceae</taxon>
        <taxon>Clostridium</taxon>
    </lineage>
</organism>
<proteinExistence type="predicted"/>
<dbReference type="InterPro" id="IPR015402">
    <property type="entry name" value="DUF1980"/>
</dbReference>
<keyword evidence="1" id="KW-1133">Transmembrane helix</keyword>
<evidence type="ECO:0000313" key="5">
    <source>
        <dbReference type="Proteomes" id="UP000266301"/>
    </source>
</evidence>
<dbReference type="OrthoDB" id="9770408at2"/>